<dbReference type="Proteomes" id="UP000499080">
    <property type="component" value="Unassembled WGS sequence"/>
</dbReference>
<accession>A0A4Y2EUN6</accession>
<dbReference type="EMBL" id="BGPR01000696">
    <property type="protein sequence ID" value="GBM32019.1"/>
    <property type="molecule type" value="Genomic_DNA"/>
</dbReference>
<reference evidence="1 2" key="1">
    <citation type="journal article" date="2019" name="Sci. Rep.">
        <title>Orb-weaving spider Araneus ventricosus genome elucidates the spidroin gene catalogue.</title>
        <authorList>
            <person name="Kono N."/>
            <person name="Nakamura H."/>
            <person name="Ohtoshi R."/>
            <person name="Moran D.A.P."/>
            <person name="Shinohara A."/>
            <person name="Yoshida Y."/>
            <person name="Fujiwara M."/>
            <person name="Mori M."/>
            <person name="Tomita M."/>
            <person name="Arakawa K."/>
        </authorList>
    </citation>
    <scope>NUCLEOTIDE SEQUENCE [LARGE SCALE GENOMIC DNA]</scope>
</reference>
<proteinExistence type="predicted"/>
<sequence length="81" mass="9313">MCVLAFEIHLMLWPLRKPAGETERSCECSHDERKRKCECSHDSENDDANVLMMSEIDDANVPMNKNPILSKMSFLMIEPSI</sequence>
<keyword evidence="2" id="KW-1185">Reference proteome</keyword>
<organism evidence="1 2">
    <name type="scientific">Araneus ventricosus</name>
    <name type="common">Orbweaver spider</name>
    <name type="synonym">Epeira ventricosa</name>
    <dbReference type="NCBI Taxonomy" id="182803"/>
    <lineage>
        <taxon>Eukaryota</taxon>
        <taxon>Metazoa</taxon>
        <taxon>Ecdysozoa</taxon>
        <taxon>Arthropoda</taxon>
        <taxon>Chelicerata</taxon>
        <taxon>Arachnida</taxon>
        <taxon>Araneae</taxon>
        <taxon>Araneomorphae</taxon>
        <taxon>Entelegynae</taxon>
        <taxon>Araneoidea</taxon>
        <taxon>Araneidae</taxon>
        <taxon>Araneus</taxon>
    </lineage>
</organism>
<dbReference type="AlphaFoldDB" id="A0A4Y2EUN6"/>
<evidence type="ECO:0000313" key="1">
    <source>
        <dbReference type="EMBL" id="GBM32019.1"/>
    </source>
</evidence>
<evidence type="ECO:0000313" key="2">
    <source>
        <dbReference type="Proteomes" id="UP000499080"/>
    </source>
</evidence>
<name>A0A4Y2EUN6_ARAVE</name>
<comment type="caution">
    <text evidence="1">The sequence shown here is derived from an EMBL/GenBank/DDBJ whole genome shotgun (WGS) entry which is preliminary data.</text>
</comment>
<protein>
    <submittedName>
        <fullName evidence="1">Uncharacterized protein</fullName>
    </submittedName>
</protein>
<gene>
    <name evidence="1" type="ORF">AVEN_161812_1</name>
</gene>